<reference evidence="3 4" key="1">
    <citation type="submission" date="2022-04" db="EMBL/GenBank/DDBJ databases">
        <title>Rhizobium coralii sp. nov., isolated from coral Turbinaria peltata.</title>
        <authorList>
            <person name="Sun H."/>
        </authorList>
    </citation>
    <scope>NUCLEOTIDE SEQUENCE [LARGE SCALE GENOMIC DNA]</scope>
    <source>
        <strain evidence="3 4">NTR19</strain>
    </source>
</reference>
<dbReference type="EMBL" id="JALPRY010000023">
    <property type="protein sequence ID" value="MCK8782074.1"/>
    <property type="molecule type" value="Genomic_DNA"/>
</dbReference>
<keyword evidence="4" id="KW-1185">Reference proteome</keyword>
<keyword evidence="1" id="KW-0472">Membrane</keyword>
<evidence type="ECO:0000259" key="2">
    <source>
        <dbReference type="Pfam" id="PF07811"/>
    </source>
</evidence>
<organism evidence="3 4">
    <name type="scientific">Neorhizobium turbinariae</name>
    <dbReference type="NCBI Taxonomy" id="2937795"/>
    <lineage>
        <taxon>Bacteria</taxon>
        <taxon>Pseudomonadati</taxon>
        <taxon>Pseudomonadota</taxon>
        <taxon>Alphaproteobacteria</taxon>
        <taxon>Hyphomicrobiales</taxon>
        <taxon>Rhizobiaceae</taxon>
        <taxon>Rhizobium/Agrobacterium group</taxon>
        <taxon>Neorhizobium</taxon>
    </lineage>
</organism>
<evidence type="ECO:0000313" key="4">
    <source>
        <dbReference type="Proteomes" id="UP001202827"/>
    </source>
</evidence>
<keyword evidence="1" id="KW-0812">Transmembrane</keyword>
<protein>
    <submittedName>
        <fullName evidence="3">Pilus assembly protein</fullName>
    </submittedName>
</protein>
<accession>A0ABT0IW37</accession>
<keyword evidence="1" id="KW-1133">Transmembrane helix</keyword>
<gene>
    <name evidence="3" type="ORF">M0654_19010</name>
</gene>
<name>A0ABT0IW37_9HYPH</name>
<evidence type="ECO:0000313" key="3">
    <source>
        <dbReference type="EMBL" id="MCK8782074.1"/>
    </source>
</evidence>
<feature type="transmembrane region" description="Helical" evidence="1">
    <location>
        <begin position="33"/>
        <end position="58"/>
    </location>
</feature>
<dbReference type="Pfam" id="PF07811">
    <property type="entry name" value="TadE"/>
    <property type="match status" value="1"/>
</dbReference>
<dbReference type="InterPro" id="IPR012495">
    <property type="entry name" value="TadE-like_dom"/>
</dbReference>
<dbReference type="Proteomes" id="UP001202827">
    <property type="component" value="Unassembled WGS sequence"/>
</dbReference>
<comment type="caution">
    <text evidence="3">The sequence shown here is derived from an EMBL/GenBank/DDBJ whole genome shotgun (WGS) entry which is preliminary data.</text>
</comment>
<proteinExistence type="predicted"/>
<feature type="domain" description="TadE-like" evidence="2">
    <location>
        <begin position="31"/>
        <end position="70"/>
    </location>
</feature>
<sequence>MRQDCDVIHDSSDTKPKRKGVWRRMLRSDDGAAAIEFTILAIPYFIIVFAIVETFIAFTGEQLISNAVDTLSRKIRTGQITNTMKTEQFRQAFCEEISIMIQCDANEVAQPNKLLLDVRSYASFADIPKTLPINSAGDIDGASFGFAPGKQNTINMVRAFYKWNIITDILRPMLSTIKPAGDDSGYFLIVETSAFRNEDYP</sequence>
<evidence type="ECO:0000256" key="1">
    <source>
        <dbReference type="SAM" id="Phobius"/>
    </source>
</evidence>